<keyword evidence="1" id="KW-0732">Signal</keyword>
<proteinExistence type="predicted"/>
<reference evidence="3" key="1">
    <citation type="submission" date="2016-11" db="UniProtKB">
        <authorList>
            <consortium name="WormBaseParasite"/>
        </authorList>
    </citation>
    <scope>IDENTIFICATION</scope>
</reference>
<feature type="signal peptide" evidence="1">
    <location>
        <begin position="1"/>
        <end position="19"/>
    </location>
</feature>
<dbReference type="InterPro" id="IPR040090">
    <property type="entry name" value="TXNDC16"/>
</dbReference>
<protein>
    <submittedName>
        <fullName evidence="3">ER membrane protein complex subunit 1</fullName>
    </submittedName>
</protein>
<keyword evidence="2" id="KW-1185">Reference proteome</keyword>
<dbReference type="Proteomes" id="UP000095283">
    <property type="component" value="Unplaced"/>
</dbReference>
<dbReference type="AlphaFoldDB" id="A0A1I7X2G0"/>
<evidence type="ECO:0000313" key="3">
    <source>
        <dbReference type="WBParaSite" id="Hba_11777"/>
    </source>
</evidence>
<evidence type="ECO:0000256" key="1">
    <source>
        <dbReference type="SAM" id="SignalP"/>
    </source>
</evidence>
<sequence>MQPLVYFLVLIFILHQTTCHCPHMMGLLPKDENTPKAPGILPEGDKGWDFDEPSGAPGSLPVEYFIQTSFIHRSNTARVTIDNENVACADDAKHYRCDDFPEHGSYHFLVIEDSSRGAAIYSLDHQLNKRSEGTTEMAILDALSRHSPHSLTIYASTEAEKEVGFVRALSTKEIESLNSRKVESDMIKFSPLELNLLEPSLLELRYINTVAVYAISLHAFNLWARVSLLNDESVILAHVECHKHADFCEGLHGRDFHTIAAYRNGENIRSVYHISDEQFYLDWIRLMTHGPLIELKTEEEYKNAKKGNAPTTLSTYRLWEKKKRLDYEGRFDPSSVMTFITQSTIPSVIDISMGFTTDILFHQQRSILILVAEKPNDVQAYRYISEKTSVKKTVVLTSMIRSPIVDEVLSKLDLPIINEPQLILLNKEKVHHTLLGVKSAEELLNWIHSTKETAPHKILSVKEGHPLRLLQIRKVDIVFGIQNIVLLPDETIFNDKTHSLPSIHTPINSGGCPFMAAGGTIHEEL</sequence>
<dbReference type="PANTHER" id="PTHR22699">
    <property type="entry name" value="THIOREDOXIN DOMAIN-CONTAINING PROTEIN 16"/>
    <property type="match status" value="1"/>
</dbReference>
<organism evidence="2 3">
    <name type="scientific">Heterorhabditis bacteriophora</name>
    <name type="common">Entomopathogenic nematode worm</name>
    <dbReference type="NCBI Taxonomy" id="37862"/>
    <lineage>
        <taxon>Eukaryota</taxon>
        <taxon>Metazoa</taxon>
        <taxon>Ecdysozoa</taxon>
        <taxon>Nematoda</taxon>
        <taxon>Chromadorea</taxon>
        <taxon>Rhabditida</taxon>
        <taxon>Rhabditina</taxon>
        <taxon>Rhabditomorpha</taxon>
        <taxon>Strongyloidea</taxon>
        <taxon>Heterorhabditidae</taxon>
        <taxon>Heterorhabditis</taxon>
    </lineage>
</organism>
<dbReference type="WBParaSite" id="Hba_11777">
    <property type="protein sequence ID" value="Hba_11777"/>
    <property type="gene ID" value="Hba_11777"/>
</dbReference>
<name>A0A1I7X2G0_HETBA</name>
<evidence type="ECO:0000313" key="2">
    <source>
        <dbReference type="Proteomes" id="UP000095283"/>
    </source>
</evidence>
<feature type="chain" id="PRO_5009310938" evidence="1">
    <location>
        <begin position="20"/>
        <end position="525"/>
    </location>
</feature>
<accession>A0A1I7X2G0</accession>
<dbReference type="PANTHER" id="PTHR22699:SF1">
    <property type="entry name" value="THIOREDOXIN DOMAIN-CONTAINING PROTEIN 16"/>
    <property type="match status" value="1"/>
</dbReference>